<dbReference type="Proteomes" id="UP001211015">
    <property type="component" value="Unassembled WGS sequence"/>
</dbReference>
<feature type="region of interest" description="Disordered" evidence="1">
    <location>
        <begin position="113"/>
        <end position="149"/>
    </location>
</feature>
<feature type="compositionally biased region" description="Acidic residues" evidence="1">
    <location>
        <begin position="120"/>
        <end position="134"/>
    </location>
</feature>
<evidence type="ECO:0000313" key="4">
    <source>
        <dbReference type="Proteomes" id="UP001211015"/>
    </source>
</evidence>
<comment type="caution">
    <text evidence="3">The sequence shown here is derived from an EMBL/GenBank/DDBJ whole genome shotgun (WGS) entry which is preliminary data.</text>
</comment>
<dbReference type="Pfam" id="PF19481">
    <property type="entry name" value="DUF6017"/>
    <property type="match status" value="1"/>
</dbReference>
<evidence type="ECO:0000313" key="3">
    <source>
        <dbReference type="EMBL" id="MDB8745133.1"/>
    </source>
</evidence>
<sequence length="344" mass="39328">MSAKKIKKVKTTPSSVCRVNKNANYTVMSNYHLRSTNLSLKAIGLLSKVLSLPENWDYSISGLTAICKEKETAIKAALDELKHWGYLTVTKLMPNETKSGRIEYVYDFYEYSEKDSPDADRDDDDTYDEDEETSTAEVSSIKKAPQGAEKQGIENLPLEILPVEIQEVENQGQINTKKIIKKNQILSNQVSINQSHSVSGKAVENDEKQTDGRIDGYICEKEIYTEVVKNNIDFSYFAEWLGDEEEAEEIVQMIVRRICSRKKTERICGQDFPREVVKSAMLKVDINVLENAIEQMKRTDNVRNYESYLISTLFNEANGKRFKENAEGRWAEYAVKRDFGGYDD</sequence>
<organism evidence="3 4">
    <name type="scientific">Ruminococcus bicirculans</name>
    <name type="common">ex Wegman et al. 2014</name>
    <dbReference type="NCBI Taxonomy" id="1160721"/>
    <lineage>
        <taxon>Bacteria</taxon>
        <taxon>Bacillati</taxon>
        <taxon>Bacillota</taxon>
        <taxon>Clostridia</taxon>
        <taxon>Eubacteriales</taxon>
        <taxon>Oscillospiraceae</taxon>
        <taxon>Ruminococcus</taxon>
    </lineage>
</organism>
<proteinExistence type="predicted"/>
<reference evidence="3" key="1">
    <citation type="submission" date="2023-01" db="EMBL/GenBank/DDBJ databases">
        <title>Human gut microbiome strain richness.</title>
        <authorList>
            <person name="Chen-Liaw A."/>
        </authorList>
    </citation>
    <scope>NUCLEOTIDE SEQUENCE</scope>
    <source>
        <strain evidence="3">1001275st1_F4_1001275B_160808</strain>
    </source>
</reference>
<feature type="domain" description="DUF6017" evidence="2">
    <location>
        <begin position="216"/>
        <end position="316"/>
    </location>
</feature>
<evidence type="ECO:0000259" key="2">
    <source>
        <dbReference type="Pfam" id="PF19481"/>
    </source>
</evidence>
<dbReference type="InterPro" id="IPR046059">
    <property type="entry name" value="DUF6017"/>
</dbReference>
<dbReference type="EMBL" id="JAQMLV010000011">
    <property type="protein sequence ID" value="MDB8745133.1"/>
    <property type="molecule type" value="Genomic_DNA"/>
</dbReference>
<dbReference type="AlphaFoldDB" id="A0AAW6E3U5"/>
<protein>
    <submittedName>
        <fullName evidence="3">DUF6017 domain-containing protein</fullName>
    </submittedName>
</protein>
<evidence type="ECO:0000256" key="1">
    <source>
        <dbReference type="SAM" id="MobiDB-lite"/>
    </source>
</evidence>
<dbReference type="RefSeq" id="WP_272111799.1">
    <property type="nucleotide sequence ID" value="NZ_DAWBUL010000006.1"/>
</dbReference>
<gene>
    <name evidence="3" type="ORF">PNU62_08915</name>
</gene>
<accession>A0AAW6E3U5</accession>
<name>A0AAW6E3U5_9FIRM</name>